<dbReference type="Proteomes" id="UP001060215">
    <property type="component" value="Chromosome 14"/>
</dbReference>
<reference evidence="1 2" key="1">
    <citation type="journal article" date="2022" name="Plant J.">
        <title>Chromosome-level genome of Camellia lanceoleosa provides a valuable resource for understanding genome evolution and self-incompatibility.</title>
        <authorList>
            <person name="Gong W."/>
            <person name="Xiao S."/>
            <person name="Wang L."/>
            <person name="Liao Z."/>
            <person name="Chang Y."/>
            <person name="Mo W."/>
            <person name="Hu G."/>
            <person name="Li W."/>
            <person name="Zhao G."/>
            <person name="Zhu H."/>
            <person name="Hu X."/>
            <person name="Ji K."/>
            <person name="Xiang X."/>
            <person name="Song Q."/>
            <person name="Yuan D."/>
            <person name="Jin S."/>
            <person name="Zhang L."/>
        </authorList>
    </citation>
    <scope>NUCLEOTIDE SEQUENCE [LARGE SCALE GENOMIC DNA]</scope>
    <source>
        <strain evidence="1">SQ_2022a</strain>
    </source>
</reference>
<organism evidence="1 2">
    <name type="scientific">Camellia lanceoleosa</name>
    <dbReference type="NCBI Taxonomy" id="1840588"/>
    <lineage>
        <taxon>Eukaryota</taxon>
        <taxon>Viridiplantae</taxon>
        <taxon>Streptophyta</taxon>
        <taxon>Embryophyta</taxon>
        <taxon>Tracheophyta</taxon>
        <taxon>Spermatophyta</taxon>
        <taxon>Magnoliopsida</taxon>
        <taxon>eudicotyledons</taxon>
        <taxon>Gunneridae</taxon>
        <taxon>Pentapetalae</taxon>
        <taxon>asterids</taxon>
        <taxon>Ericales</taxon>
        <taxon>Theaceae</taxon>
        <taxon>Camellia</taxon>
    </lineage>
</organism>
<comment type="caution">
    <text evidence="1">The sequence shown here is derived from an EMBL/GenBank/DDBJ whole genome shotgun (WGS) entry which is preliminary data.</text>
</comment>
<evidence type="ECO:0000313" key="1">
    <source>
        <dbReference type="EMBL" id="KAI7987907.1"/>
    </source>
</evidence>
<evidence type="ECO:0000313" key="2">
    <source>
        <dbReference type="Proteomes" id="UP001060215"/>
    </source>
</evidence>
<keyword evidence="2" id="KW-1185">Reference proteome</keyword>
<gene>
    <name evidence="1" type="ORF">LOK49_LG13G02567</name>
</gene>
<dbReference type="EMBL" id="CM045771">
    <property type="protein sequence ID" value="KAI7987907.1"/>
    <property type="molecule type" value="Genomic_DNA"/>
</dbReference>
<protein>
    <submittedName>
        <fullName evidence="1">Uncharacterized protein</fullName>
    </submittedName>
</protein>
<sequence>MGFHCSKHMAIEEYIKKNILTSPPFKLDYRGLLKYINHTLPQPKSPPIKFLQQSLLLLHQLLSSFFFFLFSRKHEQARRLELPVMPTPQLPEKRLVSTLFRAKNWREG</sequence>
<accession>A0ACC0FIE2</accession>
<name>A0ACC0FIE2_9ERIC</name>
<proteinExistence type="predicted"/>